<gene>
    <name evidence="8" type="ORF">V5J35_002834</name>
</gene>
<dbReference type="InterPro" id="IPR001689">
    <property type="entry name" value="Flag_FliM"/>
</dbReference>
<evidence type="ECO:0000256" key="4">
    <source>
        <dbReference type="ARBA" id="ARBA00022500"/>
    </source>
</evidence>
<name>A0ABV2SIQ4_9GAMM</name>
<feature type="domain" description="Flagellar motor switch protein FliN-like C-terminal" evidence="7">
    <location>
        <begin position="218"/>
        <end position="284"/>
    </location>
</feature>
<proteinExistence type="inferred from homology"/>
<keyword evidence="8" id="KW-0282">Flagellum</keyword>
<dbReference type="Pfam" id="PF01052">
    <property type="entry name" value="FliMN_C"/>
    <property type="match status" value="1"/>
</dbReference>
<evidence type="ECO:0000256" key="3">
    <source>
        <dbReference type="ARBA" id="ARBA00021898"/>
    </source>
</evidence>
<organism evidence="8 9">
    <name type="scientific">Endozoicomonas lisbonensis</name>
    <dbReference type="NCBI Taxonomy" id="3120522"/>
    <lineage>
        <taxon>Bacteria</taxon>
        <taxon>Pseudomonadati</taxon>
        <taxon>Pseudomonadota</taxon>
        <taxon>Gammaproteobacteria</taxon>
        <taxon>Oceanospirillales</taxon>
        <taxon>Endozoicomonadaceae</taxon>
        <taxon>Endozoicomonas</taxon>
    </lineage>
</organism>
<sequence length="287" mass="32357">MTPVTPYDLHLAGNSLQKYERIFSRAVNSCGTMLERDLAEFTQSLVQVEASSIVEWKSLNEDSDKLCFKSWASINNYKNAYCLIVIQKQLFKTLIEKIFGGRLDKSFSQDEARQPTSAEWRLYGRIVNLLLSHMKESMSSVGEFNIEMLRDAREASDAYRIHNKKTDHIASDIFQVNIDGASGFIKIEYPTMVLKQAIERSSKKNNAESMADQLKRSLSFVPLVLTASIAMDQISLEKLLSMNEGDFLPFPDTSATVVSVAGKPFYTADIMIQDNEQLAAVISEPNR</sequence>
<dbReference type="EMBL" id="JBEWTB010000002">
    <property type="protein sequence ID" value="MET4757642.1"/>
    <property type="molecule type" value="Genomic_DNA"/>
</dbReference>
<evidence type="ECO:0000256" key="5">
    <source>
        <dbReference type="ARBA" id="ARBA00023143"/>
    </source>
</evidence>
<dbReference type="PANTHER" id="PTHR30034">
    <property type="entry name" value="FLAGELLAR MOTOR SWITCH PROTEIN FLIM"/>
    <property type="match status" value="1"/>
</dbReference>
<evidence type="ECO:0000313" key="9">
    <source>
        <dbReference type="Proteomes" id="UP001549366"/>
    </source>
</evidence>
<evidence type="ECO:0000256" key="1">
    <source>
        <dbReference type="ARBA" id="ARBA00004117"/>
    </source>
</evidence>
<dbReference type="InterPro" id="IPR028976">
    <property type="entry name" value="CheC-like_sf"/>
</dbReference>
<comment type="subcellular location">
    <subcellularLocation>
        <location evidence="1">Bacterial flagellum basal body</location>
    </subcellularLocation>
</comment>
<keyword evidence="8" id="KW-0966">Cell projection</keyword>
<comment type="caution">
    <text evidence="8">The sequence shown here is derived from an EMBL/GenBank/DDBJ whole genome shotgun (WGS) entry which is preliminary data.</text>
</comment>
<evidence type="ECO:0000313" key="8">
    <source>
        <dbReference type="EMBL" id="MET4757642.1"/>
    </source>
</evidence>
<protein>
    <recommendedName>
        <fullName evidence="3">Flagellar motor switch protein FliM</fullName>
    </recommendedName>
</protein>
<dbReference type="Pfam" id="PF02154">
    <property type="entry name" value="FliM"/>
    <property type="match status" value="1"/>
</dbReference>
<evidence type="ECO:0000259" key="7">
    <source>
        <dbReference type="Pfam" id="PF01052"/>
    </source>
</evidence>
<keyword evidence="5" id="KW-0975">Bacterial flagellum</keyword>
<comment type="function">
    <text evidence="6">FliM is one of three proteins (FliG, FliN, FliM) that forms the rotor-mounted switch complex (C ring), located at the base of the basal body. This complex interacts with the CheY and CheZ chemotaxis proteins, in addition to contacting components of the motor that determine the direction of flagellar rotation.</text>
</comment>
<accession>A0ABV2SIQ4</accession>
<evidence type="ECO:0000256" key="2">
    <source>
        <dbReference type="ARBA" id="ARBA00011049"/>
    </source>
</evidence>
<keyword evidence="8" id="KW-0969">Cilium</keyword>
<dbReference type="Gene3D" id="3.40.1550.10">
    <property type="entry name" value="CheC-like"/>
    <property type="match status" value="1"/>
</dbReference>
<evidence type="ECO:0000256" key="6">
    <source>
        <dbReference type="ARBA" id="ARBA00025044"/>
    </source>
</evidence>
<dbReference type="RefSeq" id="WP_354007781.1">
    <property type="nucleotide sequence ID" value="NZ_JBEWTA010000001.1"/>
</dbReference>
<keyword evidence="4" id="KW-0145">Chemotaxis</keyword>
<dbReference type="InterPro" id="IPR001543">
    <property type="entry name" value="FliN-like_C"/>
</dbReference>
<reference evidence="8 9" key="1">
    <citation type="submission" date="2024-06" db="EMBL/GenBank/DDBJ databases">
        <title>Genomic Encyclopedia of Type Strains, Phase V (KMG-V): Genome sequencing to study the core and pangenomes of soil and plant-associated prokaryotes.</title>
        <authorList>
            <person name="Whitman W."/>
        </authorList>
    </citation>
    <scope>NUCLEOTIDE SEQUENCE [LARGE SCALE GENOMIC DNA]</scope>
    <source>
        <strain evidence="8 9">NE40</strain>
    </source>
</reference>
<comment type="similarity">
    <text evidence="2">Belongs to the FliM family.</text>
</comment>
<dbReference type="Proteomes" id="UP001549366">
    <property type="component" value="Unassembled WGS sequence"/>
</dbReference>
<keyword evidence="9" id="KW-1185">Reference proteome</keyword>
<dbReference type="PANTHER" id="PTHR30034:SF6">
    <property type="entry name" value="YOP PROTEINS TRANSLOCATION PROTEIN Q"/>
    <property type="match status" value="1"/>
</dbReference>